<dbReference type="Gene3D" id="1.50.10.20">
    <property type="match status" value="1"/>
</dbReference>
<dbReference type="Proteomes" id="UP000818029">
    <property type="component" value="Chromosome D13"/>
</dbReference>
<protein>
    <submittedName>
        <fullName evidence="4">Cycloartenol synthase-like</fullName>
    </submittedName>
</protein>
<evidence type="ECO:0000256" key="1">
    <source>
        <dbReference type="ARBA" id="ARBA00022737"/>
    </source>
</evidence>
<dbReference type="RefSeq" id="XP_040964605.1">
    <property type="nucleotide sequence ID" value="XM_041108671.1"/>
</dbReference>
<dbReference type="InterPro" id="IPR008930">
    <property type="entry name" value="Terpenoid_cyclase/PrenylTrfase"/>
</dbReference>
<reference evidence="3" key="1">
    <citation type="journal article" date="2020" name="Nat. Genet.">
        <title>Genomic diversifications of five Gossypium allopolyploid species and their impact on cotton improvement.</title>
        <authorList>
            <person name="Chen Z.J."/>
            <person name="Sreedasyam A."/>
            <person name="Ando A."/>
            <person name="Song Q."/>
            <person name="De Santiago L.M."/>
            <person name="Hulse-Kemp A.M."/>
            <person name="Ding M."/>
            <person name="Ye W."/>
            <person name="Kirkbride R.C."/>
            <person name="Jenkins J."/>
            <person name="Plott C."/>
            <person name="Lovell J."/>
            <person name="Lin Y.M."/>
            <person name="Vaughn R."/>
            <person name="Liu B."/>
            <person name="Simpson S."/>
            <person name="Scheffler B.E."/>
            <person name="Wen L."/>
            <person name="Saski C.A."/>
            <person name="Grover C.E."/>
            <person name="Hu G."/>
            <person name="Conover J.L."/>
            <person name="Carlson J.W."/>
            <person name="Shu S."/>
            <person name="Boston L.B."/>
            <person name="Williams M."/>
            <person name="Peterson D.G."/>
            <person name="McGee K."/>
            <person name="Jones D.C."/>
            <person name="Wendel J.F."/>
            <person name="Stelly D.M."/>
            <person name="Grimwood J."/>
            <person name="Schmutz J."/>
        </authorList>
    </citation>
    <scope>NUCLEOTIDE SEQUENCE [LARGE SCALE GENOMIC DNA]</scope>
    <source>
        <strain evidence="3">cv. TM-1</strain>
    </source>
</reference>
<keyword evidence="3" id="KW-1185">Reference proteome</keyword>
<dbReference type="GeneID" id="121225012"/>
<feature type="domain" description="Squalene cyclase C-terminal" evidence="2">
    <location>
        <begin position="40"/>
        <end position="234"/>
    </location>
</feature>
<evidence type="ECO:0000259" key="2">
    <source>
        <dbReference type="Pfam" id="PF13243"/>
    </source>
</evidence>
<gene>
    <name evidence="4" type="primary">LOC121225012</name>
</gene>
<proteinExistence type="predicted"/>
<organism evidence="3 4">
    <name type="scientific">Gossypium hirsutum</name>
    <name type="common">Upland cotton</name>
    <name type="synonym">Gossypium mexicanum</name>
    <dbReference type="NCBI Taxonomy" id="3635"/>
    <lineage>
        <taxon>Eukaryota</taxon>
        <taxon>Viridiplantae</taxon>
        <taxon>Streptophyta</taxon>
        <taxon>Embryophyta</taxon>
        <taxon>Tracheophyta</taxon>
        <taxon>Spermatophyta</taxon>
        <taxon>Magnoliopsida</taxon>
        <taxon>eudicotyledons</taxon>
        <taxon>Gunneridae</taxon>
        <taxon>Pentapetalae</taxon>
        <taxon>rosids</taxon>
        <taxon>malvids</taxon>
        <taxon>Malvales</taxon>
        <taxon>Malvaceae</taxon>
        <taxon>Malvoideae</taxon>
        <taxon>Gossypium</taxon>
    </lineage>
</organism>
<accession>A0ABM3BC41</accession>
<name>A0ABM3BC41_GOSHI</name>
<sequence>MVCCWVEDPKSEAFKCHLSRIKDYLWVAEDGMKMQGYNGSQLWDVAFSVQAIMATNLVDEYGSMLKKAHSFIKNTQVKENSGNGLNLWYRHISKGGWPFSTPDNGWIVSDCTAEGLKAALLLSTMPSYIVGEEVITPDRLYEAVNVILSLQNNSGGFASYELTRSYAWLEMLNPAELFGDIIIDYQYVECTSAAIQGLKLFQKLHLNYKNKEIQACIGKAINFIESIQLPDGSW</sequence>
<dbReference type="InterPro" id="IPR018333">
    <property type="entry name" value="Squalene_cyclase"/>
</dbReference>
<evidence type="ECO:0000313" key="3">
    <source>
        <dbReference type="Proteomes" id="UP000818029"/>
    </source>
</evidence>
<dbReference type="SUPFAM" id="SSF48239">
    <property type="entry name" value="Terpenoid cyclases/Protein prenyltransferases"/>
    <property type="match status" value="1"/>
</dbReference>
<dbReference type="Pfam" id="PF13243">
    <property type="entry name" value="SQHop_cyclase_C"/>
    <property type="match status" value="1"/>
</dbReference>
<dbReference type="InterPro" id="IPR032696">
    <property type="entry name" value="SQ_cyclase_C"/>
</dbReference>
<dbReference type="PANTHER" id="PTHR11764:SF44">
    <property type="entry name" value="LANOSTEROL SYNTHASE"/>
    <property type="match status" value="1"/>
</dbReference>
<reference evidence="4" key="2">
    <citation type="submission" date="2025-08" db="UniProtKB">
        <authorList>
            <consortium name="RefSeq"/>
        </authorList>
    </citation>
    <scope>IDENTIFICATION</scope>
</reference>
<evidence type="ECO:0000313" key="4">
    <source>
        <dbReference type="RefSeq" id="XP_040964605.1"/>
    </source>
</evidence>
<dbReference type="PANTHER" id="PTHR11764">
    <property type="entry name" value="TERPENE CYCLASE/MUTASE FAMILY MEMBER"/>
    <property type="match status" value="1"/>
</dbReference>
<keyword evidence="1" id="KW-0677">Repeat</keyword>